<dbReference type="EMBL" id="MRZV01000071">
    <property type="protein sequence ID" value="PIK59901.1"/>
    <property type="molecule type" value="Genomic_DNA"/>
</dbReference>
<evidence type="ECO:0000259" key="2">
    <source>
        <dbReference type="PROSITE" id="PS50951"/>
    </source>
</evidence>
<dbReference type="InterPro" id="IPR033614">
    <property type="entry name" value="RASSF1-6"/>
</dbReference>
<dbReference type="PANTHER" id="PTHR22738">
    <property type="entry name" value="RASSF"/>
    <property type="match status" value="1"/>
</dbReference>
<evidence type="ECO:0000313" key="3">
    <source>
        <dbReference type="EMBL" id="PIK59901.1"/>
    </source>
</evidence>
<accession>A0A2G8LI40</accession>
<dbReference type="SUPFAM" id="SSF54236">
    <property type="entry name" value="Ubiquitin-like"/>
    <property type="match status" value="1"/>
</dbReference>
<dbReference type="STRING" id="307972.A0A2G8LI40"/>
<keyword evidence="4" id="KW-1185">Reference proteome</keyword>
<evidence type="ECO:0000313" key="4">
    <source>
        <dbReference type="Proteomes" id="UP000230750"/>
    </source>
</evidence>
<dbReference type="SMART" id="SM00314">
    <property type="entry name" value="RA"/>
    <property type="match status" value="1"/>
</dbReference>
<protein>
    <submittedName>
        <fullName evidence="3">Putative ras association domain-containing protein 2 isoform X2</fullName>
    </submittedName>
</protein>
<dbReference type="InterPro" id="IPR000159">
    <property type="entry name" value="RA_dom"/>
</dbReference>
<comment type="caution">
    <text evidence="3">The sequence shown here is derived from an EMBL/GenBank/DDBJ whole genome shotgun (WGS) entry which is preliminary data.</text>
</comment>
<reference evidence="3 4" key="1">
    <citation type="journal article" date="2017" name="PLoS Biol.">
        <title>The sea cucumber genome provides insights into morphological evolution and visceral regeneration.</title>
        <authorList>
            <person name="Zhang X."/>
            <person name="Sun L."/>
            <person name="Yuan J."/>
            <person name="Sun Y."/>
            <person name="Gao Y."/>
            <person name="Zhang L."/>
            <person name="Li S."/>
            <person name="Dai H."/>
            <person name="Hamel J.F."/>
            <person name="Liu C."/>
            <person name="Yu Y."/>
            <person name="Liu S."/>
            <person name="Lin W."/>
            <person name="Guo K."/>
            <person name="Jin S."/>
            <person name="Xu P."/>
            <person name="Storey K.B."/>
            <person name="Huan P."/>
            <person name="Zhang T."/>
            <person name="Zhou Y."/>
            <person name="Zhang J."/>
            <person name="Lin C."/>
            <person name="Li X."/>
            <person name="Xing L."/>
            <person name="Huo D."/>
            <person name="Sun M."/>
            <person name="Wang L."/>
            <person name="Mercier A."/>
            <person name="Li F."/>
            <person name="Yang H."/>
            <person name="Xiang J."/>
        </authorList>
    </citation>
    <scope>NUCLEOTIDE SEQUENCE [LARGE SCALE GENOMIC DNA]</scope>
    <source>
        <strain evidence="3">Shaxun</strain>
        <tissue evidence="3">Muscle</tissue>
    </source>
</reference>
<gene>
    <name evidence="3" type="ORF">BSL78_03197</name>
</gene>
<proteinExistence type="predicted"/>
<dbReference type="PROSITE" id="PS50951">
    <property type="entry name" value="SARAH"/>
    <property type="match status" value="1"/>
</dbReference>
<dbReference type="Pfam" id="PF00788">
    <property type="entry name" value="RA"/>
    <property type="match status" value="1"/>
</dbReference>
<dbReference type="CDD" id="cd21886">
    <property type="entry name" value="SARAH_RASSF2-like"/>
    <property type="match status" value="1"/>
</dbReference>
<dbReference type="Pfam" id="PF16517">
    <property type="entry name" value="Nore1-SARAH"/>
    <property type="match status" value="1"/>
</dbReference>
<organism evidence="3 4">
    <name type="scientific">Stichopus japonicus</name>
    <name type="common">Sea cucumber</name>
    <dbReference type="NCBI Taxonomy" id="307972"/>
    <lineage>
        <taxon>Eukaryota</taxon>
        <taxon>Metazoa</taxon>
        <taxon>Echinodermata</taxon>
        <taxon>Eleutherozoa</taxon>
        <taxon>Echinozoa</taxon>
        <taxon>Holothuroidea</taxon>
        <taxon>Aspidochirotacea</taxon>
        <taxon>Aspidochirotida</taxon>
        <taxon>Stichopodidae</taxon>
        <taxon>Apostichopus</taxon>
    </lineage>
</organism>
<sequence length="138" mass="16192">MSFSGHMYSTKTSAFRPKYGTSTSLRVNSKQSTMDVIKLLLKKFAVENDANEFNLYSVHPSGESHEFKLTDFPLLRRIEMGPDDEGLAKIFIMERRTEEISLEVAQYLNMQIPVMQAILRKFEEEEERLVDKIRERYF</sequence>
<name>A0A2G8LI40_STIJA</name>
<evidence type="ECO:0000259" key="1">
    <source>
        <dbReference type="PROSITE" id="PS50200"/>
    </source>
</evidence>
<dbReference type="PROSITE" id="PS50200">
    <property type="entry name" value="RA"/>
    <property type="match status" value="1"/>
</dbReference>
<feature type="domain" description="Ras-associating" evidence="1">
    <location>
        <begin position="1"/>
        <end position="97"/>
    </location>
</feature>
<feature type="domain" description="SARAH" evidence="2">
    <location>
        <begin position="104"/>
        <end position="138"/>
    </location>
</feature>
<dbReference type="InterPro" id="IPR029071">
    <property type="entry name" value="Ubiquitin-like_domsf"/>
</dbReference>
<dbReference type="CDD" id="cd01784">
    <property type="entry name" value="RA_RASSF2_like"/>
    <property type="match status" value="1"/>
</dbReference>
<dbReference type="GO" id="GO:0007165">
    <property type="term" value="P:signal transduction"/>
    <property type="evidence" value="ECO:0007669"/>
    <property type="project" value="InterPro"/>
</dbReference>
<dbReference type="Gene3D" id="3.10.20.90">
    <property type="entry name" value="Phosphatidylinositol 3-kinase Catalytic Subunit, Chain A, domain 1"/>
    <property type="match status" value="1"/>
</dbReference>
<dbReference type="InterPro" id="IPR011524">
    <property type="entry name" value="SARAH_dom"/>
</dbReference>
<dbReference type="PANTHER" id="PTHR22738:SF15">
    <property type="entry name" value="LD40758P"/>
    <property type="match status" value="1"/>
</dbReference>
<dbReference type="OrthoDB" id="9976881at2759"/>
<dbReference type="Proteomes" id="UP000230750">
    <property type="component" value="Unassembled WGS sequence"/>
</dbReference>
<dbReference type="AlphaFoldDB" id="A0A2G8LI40"/>